<gene>
    <name evidence="1" type="ORF">FH972_002237</name>
</gene>
<protein>
    <submittedName>
        <fullName evidence="1">Uncharacterized protein</fullName>
    </submittedName>
</protein>
<name>A0A5N6QGL2_9ROSI</name>
<dbReference type="EMBL" id="CM017321">
    <property type="protein sequence ID" value="KAE7997621.1"/>
    <property type="molecule type" value="Genomic_DNA"/>
</dbReference>
<proteinExistence type="predicted"/>
<dbReference type="Proteomes" id="UP000327013">
    <property type="component" value="Chromosome 1"/>
</dbReference>
<sequence>METVPNLRDHKRSVEMGSVNVELPWQLPIIRGIHYLKILCREYVIDRIQWLSISILLCQQQ</sequence>
<evidence type="ECO:0000313" key="1">
    <source>
        <dbReference type="EMBL" id="KAE7997621.1"/>
    </source>
</evidence>
<evidence type="ECO:0000313" key="2">
    <source>
        <dbReference type="Proteomes" id="UP000327013"/>
    </source>
</evidence>
<dbReference type="AlphaFoldDB" id="A0A5N6QGL2"/>
<accession>A0A5N6QGL2</accession>
<keyword evidence="2" id="KW-1185">Reference proteome</keyword>
<reference evidence="1 2" key="1">
    <citation type="submission" date="2019-06" db="EMBL/GenBank/DDBJ databases">
        <title>A chromosomal-level reference genome of Carpinus fangiana (Coryloideae, Betulaceae).</title>
        <authorList>
            <person name="Yang X."/>
            <person name="Wang Z."/>
            <person name="Zhang L."/>
            <person name="Hao G."/>
            <person name="Liu J."/>
            <person name="Yang Y."/>
        </authorList>
    </citation>
    <scope>NUCLEOTIDE SEQUENCE [LARGE SCALE GENOMIC DNA]</scope>
    <source>
        <strain evidence="1">Cfa_2016G</strain>
        <tissue evidence="1">Leaf</tissue>
    </source>
</reference>
<organism evidence="1 2">
    <name type="scientific">Carpinus fangiana</name>
    <dbReference type="NCBI Taxonomy" id="176857"/>
    <lineage>
        <taxon>Eukaryota</taxon>
        <taxon>Viridiplantae</taxon>
        <taxon>Streptophyta</taxon>
        <taxon>Embryophyta</taxon>
        <taxon>Tracheophyta</taxon>
        <taxon>Spermatophyta</taxon>
        <taxon>Magnoliopsida</taxon>
        <taxon>eudicotyledons</taxon>
        <taxon>Gunneridae</taxon>
        <taxon>Pentapetalae</taxon>
        <taxon>rosids</taxon>
        <taxon>fabids</taxon>
        <taxon>Fagales</taxon>
        <taxon>Betulaceae</taxon>
        <taxon>Carpinus</taxon>
    </lineage>
</organism>